<sequence>MFSLEREYNGWSLERITRHILYWGFWVTFYCVLNAAYQRTGYLQWLWLELMFMTVKIPYAYFVAYFLFPKFLPRKRYVILFALVLLFAFVGVGFMVLLLKVLPQFASGQPSIFWSAKSIFRALDLIYVASLVVVVKMIQRFFRQERMNERLKAEKIGSELQMLKNQLQPHFLLNTLNNIYGLVLDGDKKAGSALIQLSNIINYMLYDCNVDSAELQKEIDLLKNYLELEKIRYGERLDLSFEVEGAIAENKIAPLLLIPFVENSFKHGVSQSQGKSWVRILIQVSANQLSFQIENSIATPTDSTPDLKSGIGLENVRKRLNLIYPGAYQLDIISNETFLVNLKINL</sequence>
<dbReference type="PANTHER" id="PTHR34220:SF7">
    <property type="entry name" value="SENSOR HISTIDINE KINASE YPDA"/>
    <property type="match status" value="1"/>
</dbReference>
<dbReference type="EMBL" id="PVYX01000002">
    <property type="protein sequence ID" value="PRX54270.1"/>
    <property type="molecule type" value="Genomic_DNA"/>
</dbReference>
<dbReference type="Pfam" id="PF06580">
    <property type="entry name" value="His_kinase"/>
    <property type="match status" value="1"/>
</dbReference>
<evidence type="ECO:0000256" key="1">
    <source>
        <dbReference type="SAM" id="Phobius"/>
    </source>
</evidence>
<dbReference type="GO" id="GO:0000155">
    <property type="term" value="F:phosphorelay sensor kinase activity"/>
    <property type="evidence" value="ECO:0007669"/>
    <property type="project" value="InterPro"/>
</dbReference>
<dbReference type="OrthoDB" id="9809908at2"/>
<evidence type="ECO:0000313" key="4">
    <source>
        <dbReference type="Proteomes" id="UP000237640"/>
    </source>
</evidence>
<dbReference type="Proteomes" id="UP000237640">
    <property type="component" value="Unassembled WGS sequence"/>
</dbReference>
<evidence type="ECO:0000313" key="3">
    <source>
        <dbReference type="EMBL" id="PRX54270.1"/>
    </source>
</evidence>
<dbReference type="RefSeq" id="WP_106145562.1">
    <property type="nucleotide sequence ID" value="NZ_PVYX01000002.1"/>
</dbReference>
<dbReference type="Gene3D" id="3.30.565.10">
    <property type="entry name" value="Histidine kinase-like ATPase, C-terminal domain"/>
    <property type="match status" value="1"/>
</dbReference>
<keyword evidence="1" id="KW-0472">Membrane</keyword>
<feature type="transmembrane region" description="Helical" evidence="1">
    <location>
        <begin position="119"/>
        <end position="138"/>
    </location>
</feature>
<feature type="transmembrane region" description="Helical" evidence="1">
    <location>
        <begin position="45"/>
        <end position="68"/>
    </location>
</feature>
<keyword evidence="3" id="KW-0418">Kinase</keyword>
<keyword evidence="3" id="KW-0808">Transferase</keyword>
<keyword evidence="1" id="KW-1133">Transmembrane helix</keyword>
<proteinExistence type="predicted"/>
<name>A0A2T0M9W8_9FLAO</name>
<feature type="transmembrane region" description="Helical" evidence="1">
    <location>
        <begin position="77"/>
        <end position="99"/>
    </location>
</feature>
<accession>A0A2T0M9W8</accession>
<feature type="transmembrane region" description="Helical" evidence="1">
    <location>
        <begin position="20"/>
        <end position="39"/>
    </location>
</feature>
<organism evidence="3 4">
    <name type="scientific">Flagellimonas meridianipacifica</name>
    <dbReference type="NCBI Taxonomy" id="1080225"/>
    <lineage>
        <taxon>Bacteria</taxon>
        <taxon>Pseudomonadati</taxon>
        <taxon>Bacteroidota</taxon>
        <taxon>Flavobacteriia</taxon>
        <taxon>Flavobacteriales</taxon>
        <taxon>Flavobacteriaceae</taxon>
        <taxon>Flagellimonas</taxon>
    </lineage>
</organism>
<dbReference type="AlphaFoldDB" id="A0A2T0M9W8"/>
<dbReference type="GO" id="GO:0016020">
    <property type="term" value="C:membrane"/>
    <property type="evidence" value="ECO:0007669"/>
    <property type="project" value="InterPro"/>
</dbReference>
<gene>
    <name evidence="3" type="ORF">CLV81_2668</name>
</gene>
<feature type="domain" description="Signal transduction histidine kinase internal region" evidence="2">
    <location>
        <begin position="158"/>
        <end position="237"/>
    </location>
</feature>
<evidence type="ECO:0000259" key="2">
    <source>
        <dbReference type="Pfam" id="PF06580"/>
    </source>
</evidence>
<protein>
    <submittedName>
        <fullName evidence="3">Histidine kinase</fullName>
    </submittedName>
</protein>
<dbReference type="InterPro" id="IPR050640">
    <property type="entry name" value="Bact_2-comp_sensor_kinase"/>
</dbReference>
<comment type="caution">
    <text evidence="3">The sequence shown here is derived from an EMBL/GenBank/DDBJ whole genome shotgun (WGS) entry which is preliminary data.</text>
</comment>
<keyword evidence="1" id="KW-0812">Transmembrane</keyword>
<dbReference type="InterPro" id="IPR036890">
    <property type="entry name" value="HATPase_C_sf"/>
</dbReference>
<keyword evidence="4" id="KW-1185">Reference proteome</keyword>
<reference evidence="3 4" key="1">
    <citation type="submission" date="2018-03" db="EMBL/GenBank/DDBJ databases">
        <title>Genomic Encyclopedia of Archaeal and Bacterial Type Strains, Phase II (KMG-II): from individual species to whole genera.</title>
        <authorList>
            <person name="Goeker M."/>
        </authorList>
    </citation>
    <scope>NUCLEOTIDE SEQUENCE [LARGE SCALE GENOMIC DNA]</scope>
    <source>
        <strain evidence="3 4">DSM 25027</strain>
    </source>
</reference>
<dbReference type="PANTHER" id="PTHR34220">
    <property type="entry name" value="SENSOR HISTIDINE KINASE YPDA"/>
    <property type="match status" value="1"/>
</dbReference>
<dbReference type="InterPro" id="IPR010559">
    <property type="entry name" value="Sig_transdc_His_kin_internal"/>
</dbReference>